<evidence type="ECO:0000313" key="2">
    <source>
        <dbReference type="Proteomes" id="UP000287651"/>
    </source>
</evidence>
<sequence>MSRHCWFWPVCASSPTIVSSGEVEHDWEEGVLWSNPAGRTTDGWSSGRESAPSAWVGRSYNRWLLHACARSAPLYRVGHAGDLVVQGRGDVVARSIFVISFARSIFARSRAEP</sequence>
<dbReference type="AlphaFoldDB" id="A0A426XB28"/>
<proteinExistence type="predicted"/>
<gene>
    <name evidence="1" type="ORF">B296_00051047</name>
</gene>
<name>A0A426XB28_ENSVE</name>
<dbReference type="EMBL" id="AMZH03023231">
    <property type="protein sequence ID" value="RRT36696.1"/>
    <property type="molecule type" value="Genomic_DNA"/>
</dbReference>
<comment type="caution">
    <text evidence="1">The sequence shown here is derived from an EMBL/GenBank/DDBJ whole genome shotgun (WGS) entry which is preliminary data.</text>
</comment>
<protein>
    <submittedName>
        <fullName evidence="1">Uncharacterized protein</fullName>
    </submittedName>
</protein>
<evidence type="ECO:0000313" key="1">
    <source>
        <dbReference type="EMBL" id="RRT36696.1"/>
    </source>
</evidence>
<accession>A0A426XB28</accession>
<organism evidence="1 2">
    <name type="scientific">Ensete ventricosum</name>
    <name type="common">Abyssinian banana</name>
    <name type="synonym">Musa ensete</name>
    <dbReference type="NCBI Taxonomy" id="4639"/>
    <lineage>
        <taxon>Eukaryota</taxon>
        <taxon>Viridiplantae</taxon>
        <taxon>Streptophyta</taxon>
        <taxon>Embryophyta</taxon>
        <taxon>Tracheophyta</taxon>
        <taxon>Spermatophyta</taxon>
        <taxon>Magnoliopsida</taxon>
        <taxon>Liliopsida</taxon>
        <taxon>Zingiberales</taxon>
        <taxon>Musaceae</taxon>
        <taxon>Ensete</taxon>
    </lineage>
</organism>
<reference evidence="1 2" key="1">
    <citation type="journal article" date="2014" name="Agronomy (Basel)">
        <title>A Draft Genome Sequence for Ensete ventricosum, the Drought-Tolerant Tree Against Hunger.</title>
        <authorList>
            <person name="Harrison J."/>
            <person name="Moore K.A."/>
            <person name="Paszkiewicz K."/>
            <person name="Jones T."/>
            <person name="Grant M."/>
            <person name="Ambacheew D."/>
            <person name="Muzemil S."/>
            <person name="Studholme D.J."/>
        </authorList>
    </citation>
    <scope>NUCLEOTIDE SEQUENCE [LARGE SCALE GENOMIC DNA]</scope>
</reference>
<dbReference type="Proteomes" id="UP000287651">
    <property type="component" value="Unassembled WGS sequence"/>
</dbReference>